<evidence type="ECO:0000256" key="3">
    <source>
        <dbReference type="ARBA" id="ARBA00023163"/>
    </source>
</evidence>
<dbReference type="GO" id="GO:0003677">
    <property type="term" value="F:DNA binding"/>
    <property type="evidence" value="ECO:0007669"/>
    <property type="project" value="UniProtKB-KW"/>
</dbReference>
<dbReference type="SMART" id="SM00530">
    <property type="entry name" value="HTH_XRE"/>
    <property type="match status" value="1"/>
</dbReference>
<protein>
    <submittedName>
        <fullName evidence="5">Repressor protein CI</fullName>
    </submittedName>
</protein>
<dbReference type="PANTHER" id="PTHR40661:SF1">
    <property type="entry name" value="HTH CRO_C1-TYPE DOMAIN-CONTAINING PROTEIN"/>
    <property type="match status" value="1"/>
</dbReference>
<name>A0A8S5LEN8_9CAUD</name>
<organism evidence="5">
    <name type="scientific">Siphoviridae sp. ctTic26</name>
    <dbReference type="NCBI Taxonomy" id="2823583"/>
    <lineage>
        <taxon>Viruses</taxon>
        <taxon>Duplodnaviria</taxon>
        <taxon>Heunggongvirae</taxon>
        <taxon>Uroviricota</taxon>
        <taxon>Caudoviricetes</taxon>
    </lineage>
</organism>
<evidence type="ECO:0000256" key="1">
    <source>
        <dbReference type="ARBA" id="ARBA00023015"/>
    </source>
</evidence>
<keyword evidence="2" id="KW-0238">DNA-binding</keyword>
<reference evidence="5" key="1">
    <citation type="journal article" date="2021" name="Proc. Natl. Acad. Sci. U.S.A.">
        <title>A Catalog of Tens of Thousands of Viruses from Human Metagenomes Reveals Hidden Associations with Chronic Diseases.</title>
        <authorList>
            <person name="Tisza M.J."/>
            <person name="Buck C.B."/>
        </authorList>
    </citation>
    <scope>NUCLEOTIDE SEQUENCE</scope>
    <source>
        <strain evidence="5">CtTic26</strain>
    </source>
</reference>
<dbReference type="PROSITE" id="PS50943">
    <property type="entry name" value="HTH_CROC1"/>
    <property type="match status" value="1"/>
</dbReference>
<dbReference type="Pfam" id="PF01381">
    <property type="entry name" value="HTH_3"/>
    <property type="match status" value="1"/>
</dbReference>
<evidence type="ECO:0000313" key="5">
    <source>
        <dbReference type="EMBL" id="DAD68406.1"/>
    </source>
</evidence>
<dbReference type="Gene3D" id="1.10.260.40">
    <property type="entry name" value="lambda repressor-like DNA-binding domains"/>
    <property type="match status" value="1"/>
</dbReference>
<dbReference type="InterPro" id="IPR001387">
    <property type="entry name" value="Cro/C1-type_HTH"/>
</dbReference>
<dbReference type="SUPFAM" id="SSF47413">
    <property type="entry name" value="lambda repressor-like DNA-binding domains"/>
    <property type="match status" value="1"/>
</dbReference>
<feature type="domain" description="HTH cro/C1-type" evidence="4">
    <location>
        <begin position="14"/>
        <end position="68"/>
    </location>
</feature>
<dbReference type="InterPro" id="IPR010982">
    <property type="entry name" value="Lambda_DNA-bd_dom_sf"/>
</dbReference>
<sequence length="141" mass="16450">MSNKENIVDFGTRLKEALKRNQMSQSKLSELTGISNAAISEYISGKYEPSRSRISEFSDILKVNEVWLMGYDVPMEKEALKKEAQKSKTDEIVLTSEQEAELQYIIEHNMLFFKRNKMDEDDAKKLADILREFYIETLEQK</sequence>
<dbReference type="EMBL" id="BK014701">
    <property type="protein sequence ID" value="DAD68406.1"/>
    <property type="molecule type" value="Genomic_DNA"/>
</dbReference>
<keyword evidence="3" id="KW-0804">Transcription</keyword>
<evidence type="ECO:0000256" key="2">
    <source>
        <dbReference type="ARBA" id="ARBA00023125"/>
    </source>
</evidence>
<dbReference type="PANTHER" id="PTHR40661">
    <property type="match status" value="1"/>
</dbReference>
<keyword evidence="1" id="KW-0805">Transcription regulation</keyword>
<accession>A0A8S5LEN8</accession>
<proteinExistence type="predicted"/>
<dbReference type="CDD" id="cd00093">
    <property type="entry name" value="HTH_XRE"/>
    <property type="match status" value="1"/>
</dbReference>
<evidence type="ECO:0000259" key="4">
    <source>
        <dbReference type="PROSITE" id="PS50943"/>
    </source>
</evidence>